<sequence length="61" mass="7284">MDDQIAPIRPWRIKSLLQLMFDQCIVFISDLKSEFQITPMFLIGPFGLDKDFFDRYTQPKK</sequence>
<dbReference type="RefSeq" id="WP_253063985.1">
    <property type="nucleotide sequence ID" value="NZ_JAMXWM010000026.1"/>
</dbReference>
<reference evidence="2" key="1">
    <citation type="journal article" date="2019" name="Int. J. Syst. Evol. Microbiol.">
        <title>The Global Catalogue of Microorganisms (GCM) 10K type strain sequencing project: providing services to taxonomists for standard genome sequencing and annotation.</title>
        <authorList>
            <consortium name="The Broad Institute Genomics Platform"/>
            <consortium name="The Broad Institute Genome Sequencing Center for Infectious Disease"/>
            <person name="Wu L."/>
            <person name="Ma J."/>
        </authorList>
    </citation>
    <scope>NUCLEOTIDE SEQUENCE [LARGE SCALE GENOMIC DNA]</scope>
    <source>
        <strain evidence="2">TISTR 2466</strain>
    </source>
</reference>
<dbReference type="EMBL" id="JBHUMQ010000014">
    <property type="protein sequence ID" value="MFD2693078.1"/>
    <property type="molecule type" value="Genomic_DNA"/>
</dbReference>
<comment type="caution">
    <text evidence="1">The sequence shown here is derived from an EMBL/GenBank/DDBJ whole genome shotgun (WGS) entry which is preliminary data.</text>
</comment>
<evidence type="ECO:0000313" key="1">
    <source>
        <dbReference type="EMBL" id="MFD2693078.1"/>
    </source>
</evidence>
<evidence type="ECO:0000313" key="2">
    <source>
        <dbReference type="Proteomes" id="UP001597399"/>
    </source>
</evidence>
<proteinExistence type="predicted"/>
<organism evidence="1 2">
    <name type="scientific">Sporolactobacillus shoreicorticis</name>
    <dbReference type="NCBI Taxonomy" id="1923877"/>
    <lineage>
        <taxon>Bacteria</taxon>
        <taxon>Bacillati</taxon>
        <taxon>Bacillota</taxon>
        <taxon>Bacilli</taxon>
        <taxon>Bacillales</taxon>
        <taxon>Sporolactobacillaceae</taxon>
        <taxon>Sporolactobacillus</taxon>
    </lineage>
</organism>
<accession>A0ABW5S0S6</accession>
<protein>
    <submittedName>
        <fullName evidence="1">Uncharacterized protein</fullName>
    </submittedName>
</protein>
<gene>
    <name evidence="1" type="ORF">ACFSUE_05450</name>
</gene>
<name>A0ABW5S0S6_9BACL</name>
<dbReference type="Proteomes" id="UP001597399">
    <property type="component" value="Unassembled WGS sequence"/>
</dbReference>
<keyword evidence="2" id="KW-1185">Reference proteome</keyword>